<comment type="caution">
    <text evidence="6">The sequence shown here is derived from an EMBL/GenBank/DDBJ whole genome shotgun (WGS) entry which is preliminary data.</text>
</comment>
<keyword evidence="7" id="KW-1185">Reference proteome</keyword>
<evidence type="ECO:0000256" key="3">
    <source>
        <dbReference type="SAM" id="Phobius"/>
    </source>
</evidence>
<dbReference type="InterPro" id="IPR011161">
    <property type="entry name" value="MHC_I-like_Ag-recog"/>
</dbReference>
<dbReference type="PROSITE" id="PS50835">
    <property type="entry name" value="IG_LIKE"/>
    <property type="match status" value="1"/>
</dbReference>
<dbReference type="PRINTS" id="PR01638">
    <property type="entry name" value="MHCCLASSI"/>
</dbReference>
<dbReference type="InterPro" id="IPR003597">
    <property type="entry name" value="Ig_C1-set"/>
</dbReference>
<keyword evidence="3" id="KW-1133">Transmembrane helix</keyword>
<dbReference type="InterPro" id="IPR037055">
    <property type="entry name" value="MHC_I-like_Ag-recog_sf"/>
</dbReference>
<evidence type="ECO:0000313" key="7">
    <source>
        <dbReference type="Proteomes" id="UP001174136"/>
    </source>
</evidence>
<feature type="domain" description="Ig-like" evidence="5">
    <location>
        <begin position="200"/>
        <end position="285"/>
    </location>
</feature>
<accession>A0AA47P8I6</accession>
<dbReference type="SMART" id="SM00407">
    <property type="entry name" value="IGc1"/>
    <property type="match status" value="1"/>
</dbReference>
<comment type="similarity">
    <text evidence="2">Belongs to the MHC class I family.</text>
</comment>
<dbReference type="SUPFAM" id="SSF54452">
    <property type="entry name" value="MHC antigen-recognition domain"/>
    <property type="match status" value="1"/>
</dbReference>
<dbReference type="Proteomes" id="UP001174136">
    <property type="component" value="Unassembled WGS sequence"/>
</dbReference>
<dbReference type="InterPro" id="IPR013783">
    <property type="entry name" value="Ig-like_fold"/>
</dbReference>
<gene>
    <name evidence="6" type="primary">MR1_29</name>
    <name evidence="6" type="ORF">N1851_002757</name>
</gene>
<dbReference type="PANTHER" id="PTHR16675:SF237">
    <property type="entry name" value="MHC CLASS I ANTIGEN TRANSCRIPT VARIANT 1-RELATED"/>
    <property type="match status" value="1"/>
</dbReference>
<dbReference type="Gene3D" id="2.60.40.10">
    <property type="entry name" value="Immunoglobulins"/>
    <property type="match status" value="1"/>
</dbReference>
<dbReference type="Gene3D" id="3.30.500.10">
    <property type="entry name" value="MHC class I-like antigen recognition-like"/>
    <property type="match status" value="1"/>
</dbReference>
<protein>
    <submittedName>
        <fullName evidence="6">Major histocompatibility complex class I-related gene protein</fullName>
    </submittedName>
</protein>
<feature type="transmembrane region" description="Helical" evidence="3">
    <location>
        <begin position="316"/>
        <end position="335"/>
    </location>
</feature>
<keyword evidence="4" id="KW-0732">Signal</keyword>
<dbReference type="InterPro" id="IPR007110">
    <property type="entry name" value="Ig-like_dom"/>
</dbReference>
<dbReference type="Pfam" id="PF00129">
    <property type="entry name" value="MHC_I"/>
    <property type="match status" value="1"/>
</dbReference>
<dbReference type="GO" id="GO:0006955">
    <property type="term" value="P:immune response"/>
    <property type="evidence" value="ECO:0007669"/>
    <property type="project" value="TreeGrafter"/>
</dbReference>
<dbReference type="InterPro" id="IPR036179">
    <property type="entry name" value="Ig-like_dom_sf"/>
</dbReference>
<evidence type="ECO:0000259" key="5">
    <source>
        <dbReference type="PROSITE" id="PS50835"/>
    </source>
</evidence>
<dbReference type="PANTHER" id="PTHR16675">
    <property type="entry name" value="MHC CLASS I-RELATED"/>
    <property type="match status" value="1"/>
</dbReference>
<evidence type="ECO:0000256" key="4">
    <source>
        <dbReference type="SAM" id="SignalP"/>
    </source>
</evidence>
<organism evidence="6 7">
    <name type="scientific">Merluccius polli</name>
    <name type="common">Benguela hake</name>
    <name type="synonym">Merluccius cadenati</name>
    <dbReference type="NCBI Taxonomy" id="89951"/>
    <lineage>
        <taxon>Eukaryota</taxon>
        <taxon>Metazoa</taxon>
        <taxon>Chordata</taxon>
        <taxon>Craniata</taxon>
        <taxon>Vertebrata</taxon>
        <taxon>Euteleostomi</taxon>
        <taxon>Actinopterygii</taxon>
        <taxon>Neopterygii</taxon>
        <taxon>Teleostei</taxon>
        <taxon>Neoteleostei</taxon>
        <taxon>Acanthomorphata</taxon>
        <taxon>Zeiogadaria</taxon>
        <taxon>Gadariae</taxon>
        <taxon>Gadiformes</taxon>
        <taxon>Gadoidei</taxon>
        <taxon>Merlucciidae</taxon>
        <taxon>Merluccius</taxon>
    </lineage>
</organism>
<evidence type="ECO:0000256" key="2">
    <source>
        <dbReference type="RuleBase" id="RU004439"/>
    </source>
</evidence>
<name>A0AA47P8I6_MERPO</name>
<dbReference type="EMBL" id="JAOPHQ010000319">
    <property type="protein sequence ID" value="KAK0154921.1"/>
    <property type="molecule type" value="Genomic_DNA"/>
</dbReference>
<dbReference type="Pfam" id="PF07654">
    <property type="entry name" value="C1-set"/>
    <property type="match status" value="1"/>
</dbReference>
<sequence length="348" mass="39569">MEMKALIGLLLLAGCHGVSSEIYSLKYFVTTSPGVSNIPEFVAVGMLNELQIGCYDSNSQKIVLNHSWMDQFARDYPDYLKDITSHAQAYYQGMKANIESLKKRFNQTGGVHTYQFMNSCEWDDEDNATDGYGRYGYDGEDLLVLDMKTWTWVALPQQVKVDEGIARRNYLKNYYTKECVSWLKMLLAYGRSTLQRTERPEVSLLQRSPSSPVVCHATGFYPDRVVVFWRRDGEELYEHVDHGEVLPNPDGTFQVSVDLDLASVPREDWRRYKCVVQLKGIEDISILLDPALVRTNWGKTGPGRDGGVKSEITTPIIIVCVVLLLAAVAAGVVVYKKRKRFSQQLWDH</sequence>
<proteinExistence type="inferred from homology"/>
<evidence type="ECO:0000313" key="6">
    <source>
        <dbReference type="EMBL" id="KAK0154921.1"/>
    </source>
</evidence>
<dbReference type="GO" id="GO:0009897">
    <property type="term" value="C:external side of plasma membrane"/>
    <property type="evidence" value="ECO:0007669"/>
    <property type="project" value="TreeGrafter"/>
</dbReference>
<feature type="signal peptide" evidence="4">
    <location>
        <begin position="1"/>
        <end position="20"/>
    </location>
</feature>
<reference evidence="6" key="1">
    <citation type="journal article" date="2023" name="Front. Mar. Sci.">
        <title>A new Merluccius polli reference genome to investigate the effects of global change in West African waters.</title>
        <authorList>
            <person name="Mateo J.L."/>
            <person name="Blanco-Fernandez C."/>
            <person name="Garcia-Vazquez E."/>
            <person name="Machado-Schiaffino G."/>
        </authorList>
    </citation>
    <scope>NUCLEOTIDE SEQUENCE</scope>
    <source>
        <strain evidence="6">C29</strain>
        <tissue evidence="6">Fin</tissue>
    </source>
</reference>
<dbReference type="AlphaFoldDB" id="A0AA47P8I6"/>
<keyword evidence="3" id="KW-0472">Membrane</keyword>
<keyword evidence="3" id="KW-0812">Transmembrane</keyword>
<dbReference type="InterPro" id="IPR011162">
    <property type="entry name" value="MHC_I/II-like_Ag-recog"/>
</dbReference>
<dbReference type="SUPFAM" id="SSF48726">
    <property type="entry name" value="Immunoglobulin"/>
    <property type="match status" value="1"/>
</dbReference>
<keyword evidence="1" id="KW-0325">Glycoprotein</keyword>
<feature type="chain" id="PRO_5041445348" evidence="4">
    <location>
        <begin position="21"/>
        <end position="348"/>
    </location>
</feature>
<dbReference type="GO" id="GO:0005615">
    <property type="term" value="C:extracellular space"/>
    <property type="evidence" value="ECO:0007669"/>
    <property type="project" value="TreeGrafter"/>
</dbReference>
<dbReference type="PROSITE" id="PS51257">
    <property type="entry name" value="PROKAR_LIPOPROTEIN"/>
    <property type="match status" value="1"/>
</dbReference>
<dbReference type="InterPro" id="IPR001039">
    <property type="entry name" value="MHC_I_a_a1/a2"/>
</dbReference>
<dbReference type="InterPro" id="IPR050208">
    <property type="entry name" value="MHC_class-I_related"/>
</dbReference>
<evidence type="ECO:0000256" key="1">
    <source>
        <dbReference type="ARBA" id="ARBA00023180"/>
    </source>
</evidence>